<organism evidence="12">
    <name type="scientific">hydrothermal vent metagenome</name>
    <dbReference type="NCBI Taxonomy" id="652676"/>
    <lineage>
        <taxon>unclassified sequences</taxon>
        <taxon>metagenomes</taxon>
        <taxon>ecological metagenomes</taxon>
    </lineage>
</organism>
<gene>
    <name evidence="12" type="ORF">MNBD_GAMMA21-1935</name>
</gene>
<dbReference type="EMBL" id="UOFR01000067">
    <property type="protein sequence ID" value="VAW99464.1"/>
    <property type="molecule type" value="Genomic_DNA"/>
</dbReference>
<dbReference type="InterPro" id="IPR004692">
    <property type="entry name" value="SecG"/>
</dbReference>
<evidence type="ECO:0000256" key="7">
    <source>
        <dbReference type="ARBA" id="ARBA00022989"/>
    </source>
</evidence>
<dbReference type="PANTHER" id="PTHR34182:SF1">
    <property type="entry name" value="PROTEIN-EXPORT MEMBRANE PROTEIN SECG"/>
    <property type="match status" value="1"/>
</dbReference>
<keyword evidence="8" id="KW-0811">Translocation</keyword>
<evidence type="ECO:0000256" key="6">
    <source>
        <dbReference type="ARBA" id="ARBA00022927"/>
    </source>
</evidence>
<dbReference type="GO" id="GO:0065002">
    <property type="term" value="P:intracellular protein transmembrane transport"/>
    <property type="evidence" value="ECO:0007669"/>
    <property type="project" value="TreeGrafter"/>
</dbReference>
<name>A0A3B1AZJ0_9ZZZZ</name>
<keyword evidence="5 11" id="KW-0812">Transmembrane</keyword>
<dbReference type="PANTHER" id="PTHR34182">
    <property type="entry name" value="PROTEIN-EXPORT MEMBRANE PROTEIN SECG"/>
    <property type="match status" value="1"/>
</dbReference>
<feature type="transmembrane region" description="Helical" evidence="11">
    <location>
        <begin position="52"/>
        <end position="75"/>
    </location>
</feature>
<evidence type="ECO:0000313" key="12">
    <source>
        <dbReference type="EMBL" id="VAW99464.1"/>
    </source>
</evidence>
<keyword evidence="6" id="KW-0653">Protein transport</keyword>
<dbReference type="PRINTS" id="PR01651">
    <property type="entry name" value="SECGEXPORT"/>
</dbReference>
<proteinExistence type="inferred from homology"/>
<sequence>MLNNILLVVHVIISVSIVALILLQQGKGADAGAAFGGGSSGTVFGSQGSGTFLSRATAVLAALFFVTSLWLAYLAKTDQGEGDAFDEKFKIEKTIPAADKTTENVESKTSLPTESDAAKTDVSPEKSDTSLPVSE</sequence>
<feature type="region of interest" description="Disordered" evidence="10">
    <location>
        <begin position="100"/>
        <end position="135"/>
    </location>
</feature>
<evidence type="ECO:0000256" key="9">
    <source>
        <dbReference type="ARBA" id="ARBA00023136"/>
    </source>
</evidence>
<evidence type="ECO:0000256" key="11">
    <source>
        <dbReference type="SAM" id="Phobius"/>
    </source>
</evidence>
<dbReference type="Pfam" id="PF03840">
    <property type="entry name" value="SecG"/>
    <property type="match status" value="1"/>
</dbReference>
<keyword evidence="7 11" id="KW-1133">Transmembrane helix</keyword>
<comment type="subcellular location">
    <subcellularLocation>
        <location evidence="1">Cell membrane</location>
        <topology evidence="1">Multi-pass membrane protein</topology>
    </subcellularLocation>
</comment>
<keyword evidence="3" id="KW-0813">Transport</keyword>
<dbReference type="GO" id="GO:0009306">
    <property type="term" value="P:protein secretion"/>
    <property type="evidence" value="ECO:0007669"/>
    <property type="project" value="InterPro"/>
</dbReference>
<evidence type="ECO:0000256" key="5">
    <source>
        <dbReference type="ARBA" id="ARBA00022692"/>
    </source>
</evidence>
<evidence type="ECO:0000256" key="4">
    <source>
        <dbReference type="ARBA" id="ARBA00022475"/>
    </source>
</evidence>
<evidence type="ECO:0000256" key="2">
    <source>
        <dbReference type="ARBA" id="ARBA00008445"/>
    </source>
</evidence>
<comment type="similarity">
    <text evidence="2">Belongs to the SecG family.</text>
</comment>
<dbReference type="GO" id="GO:0005886">
    <property type="term" value="C:plasma membrane"/>
    <property type="evidence" value="ECO:0007669"/>
    <property type="project" value="UniProtKB-SubCell"/>
</dbReference>
<accession>A0A3B1AZJ0</accession>
<dbReference type="NCBIfam" id="TIGR00810">
    <property type="entry name" value="secG"/>
    <property type="match status" value="1"/>
</dbReference>
<evidence type="ECO:0000256" key="8">
    <source>
        <dbReference type="ARBA" id="ARBA00023010"/>
    </source>
</evidence>
<evidence type="ECO:0000256" key="1">
    <source>
        <dbReference type="ARBA" id="ARBA00004651"/>
    </source>
</evidence>
<reference evidence="12" key="1">
    <citation type="submission" date="2018-06" db="EMBL/GenBank/DDBJ databases">
        <authorList>
            <person name="Zhirakovskaya E."/>
        </authorList>
    </citation>
    <scope>NUCLEOTIDE SEQUENCE</scope>
</reference>
<dbReference type="GO" id="GO:0043952">
    <property type="term" value="P:protein transport by the Sec complex"/>
    <property type="evidence" value="ECO:0007669"/>
    <property type="project" value="TreeGrafter"/>
</dbReference>
<dbReference type="GO" id="GO:0015450">
    <property type="term" value="F:protein-transporting ATPase activity"/>
    <property type="evidence" value="ECO:0007669"/>
    <property type="project" value="InterPro"/>
</dbReference>
<dbReference type="AlphaFoldDB" id="A0A3B1AZJ0"/>
<evidence type="ECO:0000256" key="10">
    <source>
        <dbReference type="SAM" id="MobiDB-lite"/>
    </source>
</evidence>
<evidence type="ECO:0000256" key="3">
    <source>
        <dbReference type="ARBA" id="ARBA00022448"/>
    </source>
</evidence>
<feature type="compositionally biased region" description="Basic and acidic residues" evidence="10">
    <location>
        <begin position="116"/>
        <end position="128"/>
    </location>
</feature>
<keyword evidence="9 11" id="KW-0472">Membrane</keyword>
<protein>
    <submittedName>
        <fullName evidence="12">Protein translocase membrane subunit SecG</fullName>
    </submittedName>
</protein>
<keyword evidence="4" id="KW-1003">Cell membrane</keyword>